<dbReference type="Proteomes" id="UP000887580">
    <property type="component" value="Unplaced"/>
</dbReference>
<evidence type="ECO:0000313" key="1">
    <source>
        <dbReference type="Proteomes" id="UP000887580"/>
    </source>
</evidence>
<reference evidence="2" key="1">
    <citation type="submission" date="2022-11" db="UniProtKB">
        <authorList>
            <consortium name="WormBaseParasite"/>
        </authorList>
    </citation>
    <scope>IDENTIFICATION</scope>
</reference>
<proteinExistence type="predicted"/>
<sequence>MTKYEFSNKNSQLFVANESQTTDSTDKQQLLNKSSSHLSFVGEVKTKKIWKKESSNAINNSIISLHIAAYEDSLIGAAFDLVDDENVALKRNKIDSNNRTFPGSFVHNLIQQEEHQAKKPEVAGFRTSQRLLDSDQPSQSNTVQIPTTVVGSHVRMSDIFVQHCLRHVQGSREQLYGLQAGSSSMLPPTSAYPKIPPNLKGVKHSRTTNTTSCGLESLDKLVEDGIPFPSIILIDEKCDQKVGKILQRIFVAEGLTQGQNVVVATPRKQDIEDLLNSIPSETASTGTASGSGSSQKTGAAAPEENLKIAWRFQSAPQINSSVSNSKPKYDLAKSRARMEVNESELIQTIYANSYEQLWKELQVILDSAEVEIVQTGSKTAHRIILSDLGSPLFLDHSTSTIASFLTHLRAYVMSSCSVVMLVIDGPNMKNEILETFHLCSDSILNFHPNGENSNDAYAGRLEIAKIPRLYGGTPFRPEFCDYTYKDTRHTLEIRKLHLNFDDSDNIDQSSVQPITEDLREMGILASVADED</sequence>
<protein>
    <submittedName>
        <fullName evidence="2">Elongator complex protein 4</fullName>
    </submittedName>
</protein>
<evidence type="ECO:0000313" key="2">
    <source>
        <dbReference type="WBParaSite" id="PS1159_v2.g2724.t1"/>
    </source>
</evidence>
<accession>A0AC35G908</accession>
<dbReference type="WBParaSite" id="PS1159_v2.g2724.t1">
    <property type="protein sequence ID" value="PS1159_v2.g2724.t1"/>
    <property type="gene ID" value="PS1159_v2.g2724"/>
</dbReference>
<organism evidence="1 2">
    <name type="scientific">Panagrolaimus sp. PS1159</name>
    <dbReference type="NCBI Taxonomy" id="55785"/>
    <lineage>
        <taxon>Eukaryota</taxon>
        <taxon>Metazoa</taxon>
        <taxon>Ecdysozoa</taxon>
        <taxon>Nematoda</taxon>
        <taxon>Chromadorea</taxon>
        <taxon>Rhabditida</taxon>
        <taxon>Tylenchina</taxon>
        <taxon>Panagrolaimomorpha</taxon>
        <taxon>Panagrolaimoidea</taxon>
        <taxon>Panagrolaimidae</taxon>
        <taxon>Panagrolaimus</taxon>
    </lineage>
</organism>
<name>A0AC35G908_9BILA</name>